<dbReference type="SMART" id="SM00220">
    <property type="entry name" value="S_TKc"/>
    <property type="match status" value="2"/>
</dbReference>
<dbReference type="InterPro" id="IPR000719">
    <property type="entry name" value="Prot_kinase_dom"/>
</dbReference>
<evidence type="ECO:0000313" key="12">
    <source>
        <dbReference type="EMBL" id="KAH0928280.1"/>
    </source>
</evidence>
<keyword evidence="5 10" id="KW-0418">Kinase</keyword>
<evidence type="ECO:0000256" key="9">
    <source>
        <dbReference type="PROSITE-ProRule" id="PRU10141"/>
    </source>
</evidence>
<feature type="binding site" evidence="9">
    <location>
        <position position="128"/>
    </location>
    <ligand>
        <name>ATP</name>
        <dbReference type="ChEBI" id="CHEBI:30616"/>
    </ligand>
</feature>
<dbReference type="Pfam" id="PF00069">
    <property type="entry name" value="Pkinase"/>
    <property type="match status" value="2"/>
</dbReference>
<name>A0ABQ8DFW4_BRANA</name>
<dbReference type="PROSITE" id="PS00107">
    <property type="entry name" value="PROTEIN_KINASE_ATP"/>
    <property type="match status" value="1"/>
</dbReference>
<dbReference type="PROSITE" id="PS01351">
    <property type="entry name" value="MAPK"/>
    <property type="match status" value="1"/>
</dbReference>
<comment type="similarity">
    <text evidence="1">Belongs to the protein kinase superfamily. CMGC Ser/Thr protein kinase family. MAP kinase subfamily.</text>
</comment>
<dbReference type="Proteomes" id="UP000824890">
    <property type="component" value="Unassembled WGS sequence"/>
</dbReference>
<dbReference type="InterPro" id="IPR008271">
    <property type="entry name" value="Ser/Thr_kinase_AS"/>
</dbReference>
<feature type="non-terminal residue" evidence="12">
    <location>
        <position position="1"/>
    </location>
</feature>
<dbReference type="InterPro" id="IPR011009">
    <property type="entry name" value="Kinase-like_dom_sf"/>
</dbReference>
<organism evidence="12 13">
    <name type="scientific">Brassica napus</name>
    <name type="common">Rape</name>
    <dbReference type="NCBI Taxonomy" id="3708"/>
    <lineage>
        <taxon>Eukaryota</taxon>
        <taxon>Viridiplantae</taxon>
        <taxon>Streptophyta</taxon>
        <taxon>Embryophyta</taxon>
        <taxon>Tracheophyta</taxon>
        <taxon>Spermatophyta</taxon>
        <taxon>Magnoliopsida</taxon>
        <taxon>eudicotyledons</taxon>
        <taxon>Gunneridae</taxon>
        <taxon>Pentapetalae</taxon>
        <taxon>rosids</taxon>
        <taxon>malvids</taxon>
        <taxon>Brassicales</taxon>
        <taxon>Brassicaceae</taxon>
        <taxon>Brassiceae</taxon>
        <taxon>Brassica</taxon>
    </lineage>
</organism>
<feature type="domain" description="Protein kinase" evidence="11">
    <location>
        <begin position="440"/>
        <end position="739"/>
    </location>
</feature>
<dbReference type="InterPro" id="IPR003527">
    <property type="entry name" value="MAP_kinase_CS"/>
</dbReference>
<evidence type="ECO:0000256" key="4">
    <source>
        <dbReference type="ARBA" id="ARBA00022741"/>
    </source>
</evidence>
<comment type="catalytic activity">
    <reaction evidence="7 10">
        <text>L-threonyl-[protein] + ATP = O-phospho-L-threonyl-[protein] + ADP + H(+)</text>
        <dbReference type="Rhea" id="RHEA:46608"/>
        <dbReference type="Rhea" id="RHEA-COMP:11060"/>
        <dbReference type="Rhea" id="RHEA-COMP:11605"/>
        <dbReference type="ChEBI" id="CHEBI:15378"/>
        <dbReference type="ChEBI" id="CHEBI:30013"/>
        <dbReference type="ChEBI" id="CHEBI:30616"/>
        <dbReference type="ChEBI" id="CHEBI:61977"/>
        <dbReference type="ChEBI" id="CHEBI:456216"/>
        <dbReference type="EC" id="2.7.11.24"/>
    </reaction>
</comment>
<keyword evidence="6 9" id="KW-0067">ATP-binding</keyword>
<feature type="domain" description="Protein kinase" evidence="11">
    <location>
        <begin position="98"/>
        <end position="363"/>
    </location>
</feature>
<dbReference type="Gene3D" id="1.10.510.10">
    <property type="entry name" value="Transferase(Phosphotransferase) domain 1"/>
    <property type="match status" value="2"/>
</dbReference>
<evidence type="ECO:0000256" key="10">
    <source>
        <dbReference type="RuleBase" id="RU361165"/>
    </source>
</evidence>
<proteinExistence type="inferred from homology"/>
<reference evidence="12 13" key="1">
    <citation type="submission" date="2021-05" db="EMBL/GenBank/DDBJ databases">
        <title>Genome Assembly of Synthetic Allotetraploid Brassica napus Reveals Homoeologous Exchanges between Subgenomes.</title>
        <authorList>
            <person name="Davis J.T."/>
        </authorList>
    </citation>
    <scope>NUCLEOTIDE SEQUENCE [LARGE SCALE GENOMIC DNA]</scope>
    <source>
        <strain evidence="13">cv. Da-Ae</strain>
        <tissue evidence="12">Seedling</tissue>
    </source>
</reference>
<evidence type="ECO:0000256" key="3">
    <source>
        <dbReference type="ARBA" id="ARBA00022679"/>
    </source>
</evidence>
<evidence type="ECO:0000256" key="1">
    <source>
        <dbReference type="ARBA" id="ARBA00008832"/>
    </source>
</evidence>
<accession>A0ABQ8DFW4</accession>
<dbReference type="EC" id="2.7.11.24" evidence="10"/>
<comment type="activity regulation">
    <text evidence="10">Activated by threonine and tyrosine phosphorylation.</text>
</comment>
<keyword evidence="13" id="KW-1185">Reference proteome</keyword>
<evidence type="ECO:0000256" key="6">
    <source>
        <dbReference type="ARBA" id="ARBA00022840"/>
    </source>
</evidence>
<evidence type="ECO:0000256" key="8">
    <source>
        <dbReference type="ARBA" id="ARBA00048312"/>
    </source>
</evidence>
<dbReference type="InterPro" id="IPR050117">
    <property type="entry name" value="MAPK"/>
</dbReference>
<protein>
    <recommendedName>
        <fullName evidence="10">Mitogen-activated protein kinase</fullName>
        <ecNumber evidence="10">2.7.11.24</ecNumber>
    </recommendedName>
</protein>
<dbReference type="EMBL" id="JAGKQM010000004">
    <property type="protein sequence ID" value="KAH0928280.1"/>
    <property type="molecule type" value="Genomic_DNA"/>
</dbReference>
<dbReference type="InterPro" id="IPR017441">
    <property type="entry name" value="Protein_kinase_ATP_BS"/>
</dbReference>
<dbReference type="PROSITE" id="PS50011">
    <property type="entry name" value="PROTEIN_KINASE_DOM"/>
    <property type="match status" value="2"/>
</dbReference>
<evidence type="ECO:0000256" key="2">
    <source>
        <dbReference type="ARBA" id="ARBA00022527"/>
    </source>
</evidence>
<comment type="caution">
    <text evidence="12">The sequence shown here is derived from an EMBL/GenBank/DDBJ whole genome shotgun (WGS) entry which is preliminary data.</text>
</comment>
<evidence type="ECO:0000259" key="11">
    <source>
        <dbReference type="PROSITE" id="PS50011"/>
    </source>
</evidence>
<keyword evidence="10" id="KW-0460">Magnesium</keyword>
<dbReference type="PANTHER" id="PTHR24055">
    <property type="entry name" value="MITOGEN-ACTIVATED PROTEIN KINASE"/>
    <property type="match status" value="1"/>
</dbReference>
<evidence type="ECO:0000256" key="7">
    <source>
        <dbReference type="ARBA" id="ARBA00047592"/>
    </source>
</evidence>
<comment type="cofactor">
    <cofactor evidence="10">
        <name>Mg(2+)</name>
        <dbReference type="ChEBI" id="CHEBI:18420"/>
    </cofactor>
</comment>
<dbReference type="SUPFAM" id="SSF56112">
    <property type="entry name" value="Protein kinase-like (PK-like)"/>
    <property type="match status" value="2"/>
</dbReference>
<comment type="catalytic activity">
    <reaction evidence="8">
        <text>L-seryl-[protein] + ATP = O-phospho-L-seryl-[protein] + ADP + H(+)</text>
        <dbReference type="Rhea" id="RHEA:17989"/>
        <dbReference type="Rhea" id="RHEA-COMP:9863"/>
        <dbReference type="Rhea" id="RHEA-COMP:11604"/>
        <dbReference type="ChEBI" id="CHEBI:15378"/>
        <dbReference type="ChEBI" id="CHEBI:29999"/>
        <dbReference type="ChEBI" id="CHEBI:30616"/>
        <dbReference type="ChEBI" id="CHEBI:83421"/>
        <dbReference type="ChEBI" id="CHEBI:456216"/>
        <dbReference type="EC" id="2.7.11.24"/>
    </reaction>
</comment>
<evidence type="ECO:0000313" key="13">
    <source>
        <dbReference type="Proteomes" id="UP000824890"/>
    </source>
</evidence>
<evidence type="ECO:0000256" key="5">
    <source>
        <dbReference type="ARBA" id="ARBA00022777"/>
    </source>
</evidence>
<dbReference type="PROSITE" id="PS00108">
    <property type="entry name" value="PROTEIN_KINASE_ST"/>
    <property type="match status" value="2"/>
</dbReference>
<keyword evidence="3 10" id="KW-0808">Transferase</keyword>
<keyword evidence="4 9" id="KW-0547">Nucleotide-binding</keyword>
<comment type="similarity">
    <text evidence="10">Belongs to the protein kinase superfamily. Ser/Thr protein kinase family. MAP kinase subfamily.</text>
</comment>
<gene>
    <name evidence="12" type="ORF">HID58_014007</name>
</gene>
<dbReference type="Gene3D" id="3.30.200.20">
    <property type="entry name" value="Phosphorylase Kinase, domain 1"/>
    <property type="match status" value="3"/>
</dbReference>
<sequence length="782" mass="90227">TSMLTQSLYIFPSLIQSTQQKRNKYLTTQTERTRAIMEPTNDAHVTVETNARATTDAKLYPSPEVLPVEIITANQTHDGRYIQYNILEKIFELTAKYKPPIMPIGSGAYGLVCSAMNSETDEKVAIKKIAHAFGNKIIGIRDLILPPRRDAFEDVYIVHELMEYDLHKVITSKQELEPLHYKFFLYQILRGLKYIHSANVIHRDLKPGNLLVNANCELKICDFGLDRGTSENNAMTEYVVTRWYCAPELLLNSSVYTSAIDVWSVGCIFLELMTSKTVFPGRDPIHQLRLILELLGSPSEEELGSLSENAKLYLRQLPNHDRQSFFVVFPNVPYPALDLIMKMLKFDPRQRISVEDALDHPYLREIQDFTDEPVCMTPFNFDLEEQTFTEGEIKELIYLMEPTNDAHEMVETNARATTDAQLYPPPDVLAVDENITANPSHDGRYIQYNIRDNIIELTAKYKPPIMPIGRATNWETNEKVAIKKIDQAFENKIKAKRTLREIKLLRHFKHENIIGIKDLILPPQRDAFEDVYIAFELMETDLHNIITSGQELEPLHYEVFLYQILCGLKYIHSANVLHRDLKPSNLLVNENCKLKICDFGLARGTSEHNAMTEYVVTRWYRAPELLLNSSAYTSAIDIWSVGCIFLELLTRKTVFRGRDTVHQLRLILELLGSPSEEELGSLSENAKLYLRQLPNHDRQSFFVVFPNVPYPALDLIMKMLKFDPRQRISVEDALDHPYLREMHDFTNEPVCMTPFNFDLEEQPLTEEEIKELIYREALAFSP</sequence>
<keyword evidence="2 10" id="KW-0723">Serine/threonine-protein kinase</keyword>